<dbReference type="Pfam" id="PF08378">
    <property type="entry name" value="NERD"/>
    <property type="match status" value="1"/>
</dbReference>
<protein>
    <submittedName>
        <fullName evidence="2">Nuclease-related domain-containing protein</fullName>
    </submittedName>
</protein>
<dbReference type="Proteomes" id="UP001596022">
    <property type="component" value="Unassembled WGS sequence"/>
</dbReference>
<keyword evidence="3" id="KW-1185">Reference proteome</keyword>
<reference evidence="3" key="1">
    <citation type="journal article" date="2019" name="Int. J. Syst. Evol. Microbiol.">
        <title>The Global Catalogue of Microorganisms (GCM) 10K type strain sequencing project: providing services to taxonomists for standard genome sequencing and annotation.</title>
        <authorList>
            <consortium name="The Broad Institute Genomics Platform"/>
            <consortium name="The Broad Institute Genome Sequencing Center for Infectious Disease"/>
            <person name="Wu L."/>
            <person name="Ma J."/>
        </authorList>
    </citation>
    <scope>NUCLEOTIDE SEQUENCE [LARGE SCALE GENOMIC DNA]</scope>
    <source>
        <strain evidence="3">CGMCC 1.16306</strain>
    </source>
</reference>
<dbReference type="InterPro" id="IPR011528">
    <property type="entry name" value="NERD"/>
</dbReference>
<feature type="domain" description="NERD" evidence="1">
    <location>
        <begin position="41"/>
        <end position="157"/>
    </location>
</feature>
<accession>A0ABV9GL36</accession>
<evidence type="ECO:0000259" key="1">
    <source>
        <dbReference type="PROSITE" id="PS50965"/>
    </source>
</evidence>
<dbReference type="EMBL" id="JBHSFW010000001">
    <property type="protein sequence ID" value="MFC4617536.1"/>
    <property type="molecule type" value="Genomic_DNA"/>
</dbReference>
<dbReference type="PROSITE" id="PS50965">
    <property type="entry name" value="NERD"/>
    <property type="match status" value="1"/>
</dbReference>
<sequence>MILKPIQKSLKLRSLEALVRRLSRAHPKFSAVESQLSRAYSGYLGEKSIDYYLEMLPDQDIIILHDLRLPYQNYSFQIDILLLTLAWFFILEAKNNGGEIVVDPLNHQLIQTLNGTQKVYPDPLLQIQLQQYQLIKWFKNRSLDIPPIESAVVMTNHHAKLNILQGNLEYYKKIIRSNFLLSKINETNNIHQNKKFTHDEILAIAKLLINAHTPLKPNVLDDFQIQPTEILTGVICPKCATFSMKWKRGVWRCQHCDFTSPVAHIDALKDHALLLGDEITNQQFREFLHIDSPDTAQKMLSMMGFPHHGSNRGRKYVLKFDD</sequence>
<proteinExistence type="predicted"/>
<evidence type="ECO:0000313" key="3">
    <source>
        <dbReference type="Proteomes" id="UP001596022"/>
    </source>
</evidence>
<dbReference type="RefSeq" id="WP_376844576.1">
    <property type="nucleotide sequence ID" value="NZ_JBHSFW010000001.1"/>
</dbReference>
<name>A0ABV9GL36_9BACL</name>
<organism evidence="2 3">
    <name type="scientific">Camelliibacillus cellulosilyticus</name>
    <dbReference type="NCBI Taxonomy" id="2174486"/>
    <lineage>
        <taxon>Bacteria</taxon>
        <taxon>Bacillati</taxon>
        <taxon>Bacillota</taxon>
        <taxon>Bacilli</taxon>
        <taxon>Bacillales</taxon>
        <taxon>Sporolactobacillaceae</taxon>
        <taxon>Camelliibacillus</taxon>
    </lineage>
</organism>
<evidence type="ECO:0000313" key="2">
    <source>
        <dbReference type="EMBL" id="MFC4617536.1"/>
    </source>
</evidence>
<comment type="caution">
    <text evidence="2">The sequence shown here is derived from an EMBL/GenBank/DDBJ whole genome shotgun (WGS) entry which is preliminary data.</text>
</comment>
<gene>
    <name evidence="2" type="ORF">ACFO4N_02185</name>
</gene>